<dbReference type="EMBL" id="JAGYPN010000002">
    <property type="protein sequence ID" value="MBS4222953.1"/>
    <property type="molecule type" value="Genomic_DNA"/>
</dbReference>
<dbReference type="InterPro" id="IPR050768">
    <property type="entry name" value="UPF0353/GerABKA_families"/>
</dbReference>
<evidence type="ECO:0000256" key="5">
    <source>
        <dbReference type="SAM" id="MobiDB-lite"/>
    </source>
</evidence>
<accession>A0A942UQG2</accession>
<feature type="transmembrane region" description="Helical" evidence="6">
    <location>
        <begin position="418"/>
        <end position="443"/>
    </location>
</feature>
<keyword evidence="6" id="KW-1133">Transmembrane helix</keyword>
<evidence type="ECO:0000256" key="2">
    <source>
        <dbReference type="ARBA" id="ARBA00005278"/>
    </source>
</evidence>
<feature type="transmembrane region" description="Helical" evidence="6">
    <location>
        <begin position="388"/>
        <end position="406"/>
    </location>
</feature>
<reference evidence="7 8" key="1">
    <citation type="submission" date="2021-05" db="EMBL/GenBank/DDBJ databases">
        <title>Novel Bacillus species.</title>
        <authorList>
            <person name="Liu G."/>
        </authorList>
    </citation>
    <scope>NUCLEOTIDE SEQUENCE [LARGE SCALE GENOMIC DNA]</scope>
    <source>
        <strain evidence="7 8">FJAT-49682</strain>
    </source>
</reference>
<gene>
    <name evidence="7" type="ORF">KHA91_09390</name>
</gene>
<keyword evidence="8" id="KW-1185">Reference proteome</keyword>
<dbReference type="PANTHER" id="PTHR22550">
    <property type="entry name" value="SPORE GERMINATION PROTEIN"/>
    <property type="match status" value="1"/>
</dbReference>
<sequence>MNLFFKHKKKKAESKTSQSEAPLSSLLEQLHKSKDYMQSKATNQRTNVKFSIEYFSTLVNTSIIAEDILPYLLEGEFHTLADLYNLVPTAQVFVTSDTAQIENKILTGCILIKIEGDDKKVALLPATAEVGRSIETLDIEYTIEGPRAAFVESIDQNINLIRTRIPVKELVIEELIVGTFTKTRVAIIYLDGLTNIENIDTMRQRIKEIDMDQITDSHFIEETIVGNHNSPFPQLISTENPAKVASDLVEGKVVVLVNGSPFALLGPTTFISYFVSYEDYLNNWVLSTFIRLLRIIGVTFSILATPLYVAILTYHPEIIPKDLMAPLVSSRETVPFPPILEALFLEFSIELLREAGARLPTKIGQTIGIVGGIVLGTAVVEAGLTSNVLLIFVALGALAAFTTPVYKITSTIRIIRFPFLLFAQLWGLLGIVFCICFFLTHLIQLTSLGRPYMEPIYPPRFNDLKDSIIKAPFAKRYKRPGYLQTQQPIRFRPKDANKMRDIDE</sequence>
<dbReference type="AlphaFoldDB" id="A0A942UQG2"/>
<comment type="subcellular location">
    <subcellularLocation>
        <location evidence="4">Cell membrane</location>
    </subcellularLocation>
    <subcellularLocation>
        <location evidence="1">Membrane</location>
        <topology evidence="1">Multi-pass membrane protein</topology>
    </subcellularLocation>
</comment>
<organism evidence="7 8">
    <name type="scientific">Lederbergia citrea</name>
    <dbReference type="NCBI Taxonomy" id="2833581"/>
    <lineage>
        <taxon>Bacteria</taxon>
        <taxon>Bacillati</taxon>
        <taxon>Bacillota</taxon>
        <taxon>Bacilli</taxon>
        <taxon>Bacillales</taxon>
        <taxon>Bacillaceae</taxon>
        <taxon>Lederbergia</taxon>
    </lineage>
</organism>
<keyword evidence="3 4" id="KW-0472">Membrane</keyword>
<protein>
    <submittedName>
        <fullName evidence="7">Spore germination protein</fullName>
    </submittedName>
</protein>
<evidence type="ECO:0000313" key="8">
    <source>
        <dbReference type="Proteomes" id="UP000676456"/>
    </source>
</evidence>
<evidence type="ECO:0000256" key="4">
    <source>
        <dbReference type="PIRNR" id="PIRNR005690"/>
    </source>
</evidence>
<dbReference type="PANTHER" id="PTHR22550:SF5">
    <property type="entry name" value="LEUCINE ZIPPER PROTEIN 4"/>
    <property type="match status" value="1"/>
</dbReference>
<feature type="transmembrane region" description="Helical" evidence="6">
    <location>
        <begin position="363"/>
        <end position="382"/>
    </location>
</feature>
<keyword evidence="6" id="KW-0812">Transmembrane</keyword>
<dbReference type="Proteomes" id="UP000676456">
    <property type="component" value="Unassembled WGS sequence"/>
</dbReference>
<evidence type="ECO:0000256" key="1">
    <source>
        <dbReference type="ARBA" id="ARBA00004141"/>
    </source>
</evidence>
<name>A0A942UQG2_9BACI</name>
<feature type="transmembrane region" description="Helical" evidence="6">
    <location>
        <begin position="295"/>
        <end position="314"/>
    </location>
</feature>
<dbReference type="GO" id="GO:0005886">
    <property type="term" value="C:plasma membrane"/>
    <property type="evidence" value="ECO:0007669"/>
    <property type="project" value="UniProtKB-SubCell"/>
</dbReference>
<feature type="region of interest" description="Disordered" evidence="5">
    <location>
        <begin position="1"/>
        <end position="22"/>
    </location>
</feature>
<dbReference type="RefSeq" id="WP_213098006.1">
    <property type="nucleotide sequence ID" value="NZ_JAGYPN010000002.1"/>
</dbReference>
<evidence type="ECO:0000313" key="7">
    <source>
        <dbReference type="EMBL" id="MBS4222953.1"/>
    </source>
</evidence>
<comment type="similarity">
    <text evidence="2 4">Belongs to the GerABKA family.</text>
</comment>
<feature type="transmembrane region" description="Helical" evidence="6">
    <location>
        <begin position="253"/>
        <end position="275"/>
    </location>
</feature>
<feature type="compositionally biased region" description="Basic residues" evidence="5">
    <location>
        <begin position="1"/>
        <end position="12"/>
    </location>
</feature>
<dbReference type="PIRSF" id="PIRSF005690">
    <property type="entry name" value="GerBA"/>
    <property type="match status" value="1"/>
</dbReference>
<evidence type="ECO:0000256" key="3">
    <source>
        <dbReference type="ARBA" id="ARBA00023136"/>
    </source>
</evidence>
<dbReference type="GO" id="GO:0009847">
    <property type="term" value="P:spore germination"/>
    <property type="evidence" value="ECO:0007669"/>
    <property type="project" value="UniProtKB-UniRule"/>
</dbReference>
<proteinExistence type="inferred from homology"/>
<dbReference type="InterPro" id="IPR004995">
    <property type="entry name" value="Spore_Ger"/>
</dbReference>
<comment type="caution">
    <text evidence="7">The sequence shown here is derived from an EMBL/GenBank/DDBJ whole genome shotgun (WGS) entry which is preliminary data.</text>
</comment>
<dbReference type="Pfam" id="PF03323">
    <property type="entry name" value="GerA"/>
    <property type="match status" value="1"/>
</dbReference>
<evidence type="ECO:0000256" key="6">
    <source>
        <dbReference type="SAM" id="Phobius"/>
    </source>
</evidence>